<comment type="caution">
    <text evidence="2">The sequence shown here is derived from an EMBL/GenBank/DDBJ whole genome shotgun (WGS) entry which is preliminary data.</text>
</comment>
<sequence length="298" mass="32481">MDELEVLKPVVQRQVDELNRGQMADLDGKILHSSIPSVDWLSTKQQFSPAAPGEQPATRTASQALLKYNGKGQVMSSDQLQMGRQFPKLSLGLPLPKEETLSRHSILGPNGLRGQWAGPSTGIRVQYPNNLGLAQAETRSLKQTGDDLIMAKDASRGNNSDMESVLSLDDGRWSLSAGDSYALPKDPPEENFIQLIKQPSPPPLLAHVQEVPALHPSKVADPRPGPAKTLQGSSNSNGYQHLHIPVKMLDCFLKLAEYNTTKNLETCGVLAGSLKNSKFYVTTLIIPKQESTSDSLLR</sequence>
<dbReference type="Gene3D" id="3.40.140.10">
    <property type="entry name" value="Cytidine Deaminase, domain 2"/>
    <property type="match status" value="1"/>
</dbReference>
<dbReference type="GO" id="GO:0016020">
    <property type="term" value="C:membrane"/>
    <property type="evidence" value="ECO:0007669"/>
    <property type="project" value="TreeGrafter"/>
</dbReference>
<dbReference type="PANTHER" id="PTHR12947:SF18">
    <property type="entry name" value="AMSH-LIKE UBIQUITIN THIOESTERASE 3"/>
    <property type="match status" value="1"/>
</dbReference>
<dbReference type="AlphaFoldDB" id="A0A843VHB3"/>
<dbReference type="OrthoDB" id="3640at2759"/>
<reference evidence="2" key="1">
    <citation type="submission" date="2017-07" db="EMBL/GenBank/DDBJ databases">
        <title>Taro Niue Genome Assembly and Annotation.</title>
        <authorList>
            <person name="Atibalentja N."/>
            <person name="Keating K."/>
            <person name="Fields C.J."/>
        </authorList>
    </citation>
    <scope>NUCLEOTIDE SEQUENCE</scope>
    <source>
        <strain evidence="2">Niue_2</strain>
        <tissue evidence="2">Leaf</tissue>
    </source>
</reference>
<accession>A0A843VHB3</accession>
<dbReference type="Proteomes" id="UP000652761">
    <property type="component" value="Unassembled WGS sequence"/>
</dbReference>
<feature type="region of interest" description="Disordered" evidence="1">
    <location>
        <begin position="216"/>
        <end position="236"/>
    </location>
</feature>
<evidence type="ECO:0000256" key="1">
    <source>
        <dbReference type="SAM" id="MobiDB-lite"/>
    </source>
</evidence>
<proteinExistence type="predicted"/>
<dbReference type="GO" id="GO:0071108">
    <property type="term" value="P:protein K48-linked deubiquitination"/>
    <property type="evidence" value="ECO:0007669"/>
    <property type="project" value="TreeGrafter"/>
</dbReference>
<keyword evidence="3" id="KW-1185">Reference proteome</keyword>
<dbReference type="EMBL" id="NMUH01001835">
    <property type="protein sequence ID" value="MQL95788.1"/>
    <property type="molecule type" value="Genomic_DNA"/>
</dbReference>
<dbReference type="GO" id="GO:0005768">
    <property type="term" value="C:endosome"/>
    <property type="evidence" value="ECO:0007669"/>
    <property type="project" value="TreeGrafter"/>
</dbReference>
<evidence type="ECO:0000313" key="2">
    <source>
        <dbReference type="EMBL" id="MQL95788.1"/>
    </source>
</evidence>
<name>A0A843VHB3_COLES</name>
<organism evidence="2 3">
    <name type="scientific">Colocasia esculenta</name>
    <name type="common">Wild taro</name>
    <name type="synonym">Arum esculentum</name>
    <dbReference type="NCBI Taxonomy" id="4460"/>
    <lineage>
        <taxon>Eukaryota</taxon>
        <taxon>Viridiplantae</taxon>
        <taxon>Streptophyta</taxon>
        <taxon>Embryophyta</taxon>
        <taxon>Tracheophyta</taxon>
        <taxon>Spermatophyta</taxon>
        <taxon>Magnoliopsida</taxon>
        <taxon>Liliopsida</taxon>
        <taxon>Araceae</taxon>
        <taxon>Aroideae</taxon>
        <taxon>Colocasieae</taxon>
        <taxon>Colocasia</taxon>
    </lineage>
</organism>
<dbReference type="GO" id="GO:0070536">
    <property type="term" value="P:protein K63-linked deubiquitination"/>
    <property type="evidence" value="ECO:0007669"/>
    <property type="project" value="TreeGrafter"/>
</dbReference>
<protein>
    <submittedName>
        <fullName evidence="2">Uncharacterized protein</fullName>
    </submittedName>
</protein>
<gene>
    <name evidence="2" type="ORF">Taro_028458</name>
</gene>
<dbReference type="PANTHER" id="PTHR12947">
    <property type="entry name" value="AMSH-LIKE PROTEASE"/>
    <property type="match status" value="1"/>
</dbReference>
<evidence type="ECO:0000313" key="3">
    <source>
        <dbReference type="Proteomes" id="UP000652761"/>
    </source>
</evidence>